<feature type="compositionally biased region" description="Basic and acidic residues" evidence="1">
    <location>
        <begin position="880"/>
        <end position="898"/>
    </location>
</feature>
<dbReference type="Pfam" id="PF17921">
    <property type="entry name" value="Integrase_H2C2"/>
    <property type="match status" value="1"/>
</dbReference>
<dbReference type="InterPro" id="IPR036397">
    <property type="entry name" value="RNaseH_sf"/>
</dbReference>
<dbReference type="GO" id="GO:0015074">
    <property type="term" value="P:DNA integration"/>
    <property type="evidence" value="ECO:0007669"/>
    <property type="project" value="InterPro"/>
</dbReference>
<feature type="compositionally biased region" description="Basic and acidic residues" evidence="1">
    <location>
        <begin position="1023"/>
        <end position="1035"/>
    </location>
</feature>
<dbReference type="Proteomes" id="UP000574390">
    <property type="component" value="Unassembled WGS sequence"/>
</dbReference>
<dbReference type="PROSITE" id="PS50994">
    <property type="entry name" value="INTEGRASE"/>
    <property type="match status" value="1"/>
</dbReference>
<reference evidence="3 4" key="1">
    <citation type="submission" date="2020-04" db="EMBL/GenBank/DDBJ databases">
        <title>Perkinsus olseni comparative genomics.</title>
        <authorList>
            <person name="Bogema D.R."/>
        </authorList>
    </citation>
    <scope>NUCLEOTIDE SEQUENCE [LARGE SCALE GENOMIC DNA]</scope>
    <source>
        <strain evidence="3">ATCC PRA-205</strain>
    </source>
</reference>
<dbReference type="InterPro" id="IPR012337">
    <property type="entry name" value="RNaseH-like_sf"/>
</dbReference>
<dbReference type="InterPro" id="IPR043502">
    <property type="entry name" value="DNA/RNA_pol_sf"/>
</dbReference>
<dbReference type="InterPro" id="IPR050951">
    <property type="entry name" value="Retrovirus_Pol_polyprotein"/>
</dbReference>
<feature type="compositionally biased region" description="Acidic residues" evidence="1">
    <location>
        <begin position="1004"/>
        <end position="1014"/>
    </location>
</feature>
<dbReference type="SUPFAM" id="SSF56672">
    <property type="entry name" value="DNA/RNA polymerases"/>
    <property type="match status" value="1"/>
</dbReference>
<name>A0A7J6RM28_PEROL</name>
<comment type="caution">
    <text evidence="3">The sequence shown here is derived from an EMBL/GenBank/DDBJ whole genome shotgun (WGS) entry which is preliminary data.</text>
</comment>
<dbReference type="PANTHER" id="PTHR37984">
    <property type="entry name" value="PROTEIN CBG26694"/>
    <property type="match status" value="1"/>
</dbReference>
<feature type="region of interest" description="Disordered" evidence="1">
    <location>
        <begin position="861"/>
        <end position="936"/>
    </location>
</feature>
<feature type="non-terminal residue" evidence="3">
    <location>
        <position position="1035"/>
    </location>
</feature>
<protein>
    <recommendedName>
        <fullName evidence="2">Integrase catalytic domain-containing protein</fullName>
    </recommendedName>
</protein>
<dbReference type="Gene3D" id="1.10.340.70">
    <property type="match status" value="1"/>
</dbReference>
<dbReference type="InterPro" id="IPR041588">
    <property type="entry name" value="Integrase_H2C2"/>
</dbReference>
<evidence type="ECO:0000259" key="2">
    <source>
        <dbReference type="PROSITE" id="PS50994"/>
    </source>
</evidence>
<evidence type="ECO:0000313" key="4">
    <source>
        <dbReference type="Proteomes" id="UP000574390"/>
    </source>
</evidence>
<dbReference type="EMBL" id="JABANM010021431">
    <property type="protein sequence ID" value="KAF4721252.1"/>
    <property type="molecule type" value="Genomic_DNA"/>
</dbReference>
<evidence type="ECO:0000313" key="3">
    <source>
        <dbReference type="EMBL" id="KAF4721252.1"/>
    </source>
</evidence>
<evidence type="ECO:0000256" key="1">
    <source>
        <dbReference type="SAM" id="MobiDB-lite"/>
    </source>
</evidence>
<feature type="compositionally biased region" description="Low complexity" evidence="1">
    <location>
        <begin position="794"/>
        <end position="812"/>
    </location>
</feature>
<dbReference type="Gene3D" id="3.30.420.10">
    <property type="entry name" value="Ribonuclease H-like superfamily/Ribonuclease H"/>
    <property type="match status" value="1"/>
</dbReference>
<feature type="region of interest" description="Disordered" evidence="1">
    <location>
        <begin position="337"/>
        <end position="362"/>
    </location>
</feature>
<dbReference type="GO" id="GO:0003676">
    <property type="term" value="F:nucleic acid binding"/>
    <property type="evidence" value="ECO:0007669"/>
    <property type="project" value="InterPro"/>
</dbReference>
<dbReference type="PANTHER" id="PTHR37984:SF5">
    <property type="entry name" value="PROTEIN NYNRIN-LIKE"/>
    <property type="match status" value="1"/>
</dbReference>
<gene>
    <name evidence="3" type="ORF">FOZ62_026530</name>
</gene>
<feature type="compositionally biased region" description="Acidic residues" evidence="1">
    <location>
        <begin position="862"/>
        <end position="877"/>
    </location>
</feature>
<feature type="region of interest" description="Disordered" evidence="1">
    <location>
        <begin position="792"/>
        <end position="844"/>
    </location>
</feature>
<accession>A0A7J6RM28</accession>
<feature type="region of interest" description="Disordered" evidence="1">
    <location>
        <begin position="971"/>
        <end position="1035"/>
    </location>
</feature>
<organism evidence="3 4">
    <name type="scientific">Perkinsus olseni</name>
    <name type="common">Perkinsus atlanticus</name>
    <dbReference type="NCBI Taxonomy" id="32597"/>
    <lineage>
        <taxon>Eukaryota</taxon>
        <taxon>Sar</taxon>
        <taxon>Alveolata</taxon>
        <taxon>Perkinsozoa</taxon>
        <taxon>Perkinsea</taxon>
        <taxon>Perkinsida</taxon>
        <taxon>Perkinsidae</taxon>
        <taxon>Perkinsus</taxon>
    </lineage>
</organism>
<sequence length="1035" mass="118143">MWRPASKSPDPAPLPPGNLSTRVVKNYMDDILIAGMWTITDDLDYVTNLLLSYSFKVVPEKKKVLDDLPQEDILGVTIINKSRQKYLTFSAARDDKWKKHLSSLLVNDDLTYTDIASATGKVPKYSVYDPWLKVLSYKVQSIAMHRRTSLKAMGDELVAKDLNILTKKWCEYSIKQQPLILPMKIDVSKPLVLYVDSSKYMVGFMVYQDANLIYQDNELVPKPKIPLNISYKELMALRVGLSWISQLRRAANGYLSHVTIYTDSKIVVSIMESGRVKALPSSTRSHTDLLRREYAVTKELVDGLSWSIKHIDGVNNPSDRLTRHSLLNFIITNFEKEEEEDDDRPQDPEAYPEAPQHVKAYGPQSPDLHINYAVMMVRPTVSEVNQGILDILKEQPNAVTLQDIKRAQEFDEELPNTNDYVRRDGLLYYRRVQGLPLIYIPLSLRPKLLRLFHDELHGSHSNAKAMEDRLRQVLYWPYLRRDCEYYTTTCSTCQKVKARLDQPLPLRSILPSYPLEIVVMDYLQIEGIQLLVVQDIFSKYLRVNVAEKVDGATTASLLLDYINSYGPMSKILSDNASVFKSPEVRRVLQYYNVQQLHSAAYSPWSHGQIEKANSTILTRLRTLRQQYGNHYHWLSYLPFIVATYNLTKHSATGISPYEVFYGRPASPFLVQGLQSTEHYATAAEYLRRTSDDRAQVQDYVDNNLLRQAGIRQRHYLHAHKLSEMEERQLTVGSLVYWYKGPSRASKLDCKWSGPYRVLRYKDSSMVAVEIEDLTTRRRYYAHVNSLRQARIREPATTTITTANGATTSSTTTTRERSSSSHQSQHWRPSTITHVQEPDSPVSRVQQDLGLRDGAEALRDQYQDEEDDDQYQDDEDNGDAQVRDDGDAVHRDHEVHDEAYSDYSQPDNEQNDQDEHDDRDYTGAGSSSSSSFLSDDLDQFGAGRRIVRRNSEPAQNRYPLHSLKRPLFSLGGLRPKAKSADGVLNHTDDDDDEVGDFHSVASSGSDDEADMEEVDAAVTSADPSDDRADHQDHAFG</sequence>
<dbReference type="SUPFAM" id="SSF53098">
    <property type="entry name" value="Ribonuclease H-like"/>
    <property type="match status" value="1"/>
</dbReference>
<proteinExistence type="predicted"/>
<feature type="domain" description="Integrase catalytic" evidence="2">
    <location>
        <begin position="510"/>
        <end position="664"/>
    </location>
</feature>
<dbReference type="InterPro" id="IPR001584">
    <property type="entry name" value="Integrase_cat-core"/>
</dbReference>
<feature type="compositionally biased region" description="Polar residues" evidence="1">
    <location>
        <begin position="821"/>
        <end position="833"/>
    </location>
</feature>
<dbReference type="AlphaFoldDB" id="A0A7J6RM28"/>